<dbReference type="OrthoDB" id="2269034at2759"/>
<keyword evidence="3" id="KW-1185">Reference proteome</keyword>
<proteinExistence type="predicted"/>
<feature type="coiled-coil region" evidence="1">
    <location>
        <begin position="1"/>
        <end position="28"/>
    </location>
</feature>
<keyword evidence="1" id="KW-0175">Coiled coil</keyword>
<reference evidence="3" key="1">
    <citation type="journal article" date="2014" name="Proc. Natl. Acad. Sci. U.S.A.">
        <title>Extensive sampling of basidiomycete genomes demonstrates inadequacy of the white-rot/brown-rot paradigm for wood decay fungi.</title>
        <authorList>
            <person name="Riley R."/>
            <person name="Salamov A.A."/>
            <person name="Brown D.W."/>
            <person name="Nagy L.G."/>
            <person name="Floudas D."/>
            <person name="Held B.W."/>
            <person name="Levasseur A."/>
            <person name="Lombard V."/>
            <person name="Morin E."/>
            <person name="Otillar R."/>
            <person name="Lindquist E.A."/>
            <person name="Sun H."/>
            <person name="LaButti K.M."/>
            <person name="Schmutz J."/>
            <person name="Jabbour D."/>
            <person name="Luo H."/>
            <person name="Baker S.E."/>
            <person name="Pisabarro A.G."/>
            <person name="Walton J.D."/>
            <person name="Blanchette R.A."/>
            <person name="Henrissat B."/>
            <person name="Martin F."/>
            <person name="Cullen D."/>
            <person name="Hibbett D.S."/>
            <person name="Grigoriev I.V."/>
        </authorList>
    </citation>
    <scope>NUCLEOTIDE SEQUENCE [LARGE SCALE GENOMIC DNA]</scope>
    <source>
        <strain evidence="3">CBS 339.88</strain>
    </source>
</reference>
<evidence type="ECO:0000256" key="1">
    <source>
        <dbReference type="SAM" id="Coils"/>
    </source>
</evidence>
<dbReference type="Proteomes" id="UP000027222">
    <property type="component" value="Unassembled WGS sequence"/>
</dbReference>
<dbReference type="Gene3D" id="3.80.10.10">
    <property type="entry name" value="Ribonuclease Inhibitor"/>
    <property type="match status" value="1"/>
</dbReference>
<gene>
    <name evidence="2" type="ORF">GALMADRAFT_150404</name>
</gene>
<protein>
    <submittedName>
        <fullName evidence="2">Uncharacterized protein</fullName>
    </submittedName>
</protein>
<sequence>MKELEAQISDTRNALEALVARHRELQSEANRSHIPIVLRVPEIASAIFQLCLPDGLLEATFADRFPLAAPLTLGAVCRSWRQIAWSTPRLWSTISILLNPHKYPACSGLVKQWLARSGHLPLSVYMGTDLDNDIPTATDQVGMFHHLFDIINEYSGRWFYLNLEVPGWMISHFVGNLGGATTLHTLKLQRDHYPQTDGQFKLMAAKPAPSNLELCDFRLKDIEIEWGHITHVAAYSLNLEECIELMRRAPKLLQCRFGDVRRQEDYFTMPNNSVIIPDLQILEFEAVHSEVNLFFDHLILPSLQHFAVDMDGERLPSESLASLLKRSACSLKHLAIYKTSFDDTQINELLRATPSLRRLEMIPDHEQNYNGDSLFHLLATTSRVSQDDQNPAEPFLPELQSIKFIHTAPVSWSLIPDIFGLISEIDDPHQRPLRKFQIIVDPAQDGSYLLPVHIIDKKTICRILELMDAGISMQFRYSRRDHDLLQLSMQHHGVTREELEK</sequence>
<organism evidence="2 3">
    <name type="scientific">Galerina marginata (strain CBS 339.88)</name>
    <dbReference type="NCBI Taxonomy" id="685588"/>
    <lineage>
        <taxon>Eukaryota</taxon>
        <taxon>Fungi</taxon>
        <taxon>Dikarya</taxon>
        <taxon>Basidiomycota</taxon>
        <taxon>Agaricomycotina</taxon>
        <taxon>Agaricomycetes</taxon>
        <taxon>Agaricomycetidae</taxon>
        <taxon>Agaricales</taxon>
        <taxon>Agaricineae</taxon>
        <taxon>Strophariaceae</taxon>
        <taxon>Galerina</taxon>
    </lineage>
</organism>
<accession>A0A067TUT0</accession>
<dbReference type="InterPro" id="IPR032675">
    <property type="entry name" value="LRR_dom_sf"/>
</dbReference>
<dbReference type="Gene3D" id="1.20.1280.50">
    <property type="match status" value="1"/>
</dbReference>
<dbReference type="EMBL" id="KL142367">
    <property type="protein sequence ID" value="KDR86092.1"/>
    <property type="molecule type" value="Genomic_DNA"/>
</dbReference>
<name>A0A067TUT0_GALM3</name>
<evidence type="ECO:0000313" key="3">
    <source>
        <dbReference type="Proteomes" id="UP000027222"/>
    </source>
</evidence>
<dbReference type="HOGENOM" id="CLU_018544_14_1_1"/>
<evidence type="ECO:0000313" key="2">
    <source>
        <dbReference type="EMBL" id="KDR86092.1"/>
    </source>
</evidence>
<dbReference type="AlphaFoldDB" id="A0A067TUT0"/>